<protein>
    <submittedName>
        <fullName evidence="2">DUF4166 domain-containing protein</fullName>
    </submittedName>
</protein>
<dbReference type="EMBL" id="WTYJ01000002">
    <property type="protein sequence ID" value="MXO99439.1"/>
    <property type="molecule type" value="Genomic_DNA"/>
</dbReference>
<dbReference type="AlphaFoldDB" id="A0A6I4TW52"/>
<evidence type="ECO:0000313" key="3">
    <source>
        <dbReference type="Proteomes" id="UP000469430"/>
    </source>
</evidence>
<dbReference type="Proteomes" id="UP000469430">
    <property type="component" value="Unassembled WGS sequence"/>
</dbReference>
<evidence type="ECO:0000313" key="2">
    <source>
        <dbReference type="EMBL" id="MXO99439.1"/>
    </source>
</evidence>
<feature type="domain" description="DUF4166" evidence="1">
    <location>
        <begin position="40"/>
        <end position="223"/>
    </location>
</feature>
<dbReference type="InterPro" id="IPR025311">
    <property type="entry name" value="DUF4166"/>
</dbReference>
<reference evidence="2 3" key="1">
    <citation type="submission" date="2019-12" db="EMBL/GenBank/DDBJ databases">
        <title>Genomic-based taxomic classification of the family Erythrobacteraceae.</title>
        <authorList>
            <person name="Xu L."/>
        </authorList>
    </citation>
    <scope>NUCLEOTIDE SEQUENCE [LARGE SCALE GENOMIC DNA]</scope>
    <source>
        <strain evidence="2 3">S36</strain>
    </source>
</reference>
<gene>
    <name evidence="2" type="ORF">GRI97_10605</name>
</gene>
<name>A0A6I4TW52_9SPHN</name>
<dbReference type="Pfam" id="PF13761">
    <property type="entry name" value="DUF4166"/>
    <property type="match status" value="1"/>
</dbReference>
<sequence>MINPIAAPPADRPAHPALADTPLADLRFRTLLGAEGWARLPAVVQARFAHRFQPGQSVDYPGVVTFCAMRGAGWVLAQAVRLIGAPLPLGRGGGMAAVVKVSEDAASGGQVWTRSYARAAGRPQVIRSVKRFAGPTGLEEYLGAGFGIALRVQARASGIRFSSDHYFWRVGTRKLGWRLRLPRWLAPGTLVIDHRDLGDGDFSFALTLRHPLLGVLIRQVARFRDAALPHLPENQLPETEMCHD</sequence>
<evidence type="ECO:0000259" key="1">
    <source>
        <dbReference type="Pfam" id="PF13761"/>
    </source>
</evidence>
<dbReference type="RefSeq" id="WP_161391161.1">
    <property type="nucleotide sequence ID" value="NZ_JBHSCP010000001.1"/>
</dbReference>
<proteinExistence type="predicted"/>
<organism evidence="2 3">
    <name type="scientific">Croceibacterium xixiisoli</name>
    <dbReference type="NCBI Taxonomy" id="1476466"/>
    <lineage>
        <taxon>Bacteria</taxon>
        <taxon>Pseudomonadati</taxon>
        <taxon>Pseudomonadota</taxon>
        <taxon>Alphaproteobacteria</taxon>
        <taxon>Sphingomonadales</taxon>
        <taxon>Erythrobacteraceae</taxon>
        <taxon>Croceibacterium</taxon>
    </lineage>
</organism>
<keyword evidence="3" id="KW-1185">Reference proteome</keyword>
<accession>A0A6I4TW52</accession>
<dbReference type="OrthoDB" id="8844917at2"/>
<comment type="caution">
    <text evidence="2">The sequence shown here is derived from an EMBL/GenBank/DDBJ whole genome shotgun (WGS) entry which is preliminary data.</text>
</comment>